<evidence type="ECO:0000313" key="5">
    <source>
        <dbReference type="Proteomes" id="UP001140217"/>
    </source>
</evidence>
<feature type="region of interest" description="Disordered" evidence="2">
    <location>
        <begin position="1168"/>
        <end position="1192"/>
    </location>
</feature>
<keyword evidence="1" id="KW-0175">Coiled coil</keyword>
<dbReference type="Gene3D" id="1.10.1000.11">
    <property type="entry name" value="Arf Nucleotide-binding Site Opener,domain 2"/>
    <property type="match status" value="1"/>
</dbReference>
<dbReference type="SUPFAM" id="SSF48425">
    <property type="entry name" value="Sec7 domain"/>
    <property type="match status" value="1"/>
</dbReference>
<feature type="coiled-coil region" evidence="1">
    <location>
        <begin position="973"/>
        <end position="1000"/>
    </location>
</feature>
<dbReference type="InterPro" id="IPR035999">
    <property type="entry name" value="Sec7_dom_sf"/>
</dbReference>
<feature type="region of interest" description="Disordered" evidence="2">
    <location>
        <begin position="87"/>
        <end position="108"/>
    </location>
</feature>
<dbReference type="PANTHER" id="PTHR10663:SF388">
    <property type="entry name" value="GOLGI-SPECIFIC BREFELDIN A-RESISTANCE GUANINE NUCLEOTIDE EXCHANGE FACTOR 1"/>
    <property type="match status" value="1"/>
</dbReference>
<feature type="compositionally biased region" description="Basic and acidic residues" evidence="2">
    <location>
        <begin position="1754"/>
        <end position="1765"/>
    </location>
</feature>
<keyword evidence="5" id="KW-1185">Reference proteome</keyword>
<dbReference type="CDD" id="cd00171">
    <property type="entry name" value="Sec7"/>
    <property type="match status" value="1"/>
</dbReference>
<dbReference type="Proteomes" id="UP001140217">
    <property type="component" value="Unassembled WGS sequence"/>
</dbReference>
<reference evidence="4" key="1">
    <citation type="submission" date="2022-07" db="EMBL/GenBank/DDBJ databases">
        <title>Phylogenomic reconstructions and comparative analyses of Kickxellomycotina fungi.</title>
        <authorList>
            <person name="Reynolds N.K."/>
            <person name="Stajich J.E."/>
            <person name="Barry K."/>
            <person name="Grigoriev I.V."/>
            <person name="Crous P."/>
            <person name="Smith M.E."/>
        </authorList>
    </citation>
    <scope>NUCLEOTIDE SEQUENCE</scope>
    <source>
        <strain evidence="4">NBRC 105414</strain>
    </source>
</reference>
<sequence>MQCADGSGGGALSAEAWRLLIEAEIDTAVRELRKNALWADAVEKGGLGALWVGGSRWPGAQGPATRAPGADSRRTLGKAGQAIGLAPFADGGGGGSSSSDSGAGDGDETGRAAVLEALLLLREAIGSVSDPRVVDLQAIVGPFLQVIRDPETTGPITRCALVSIQRFVSHGVVDLARADAMPALLDMTQAVTHCRFEATDSASDEAVLMQILGVLSALVLSAGGRNLTDAAVCEIMETVLSMSCQMRISEMLRRAAESTLFTLVTFVFGRLNEIHAQGPADGAAGEAGRFGLPAISELYRVLVALVNPRDLQYTDTMRLLALNTLQAALHKACYAMAEFAALREMSLGPLSHSLLLILQRDQPALISPALRVLYLVFTSHRRDAKGHLELFLCQTLGRVMTLPAVPRGGSRTPLRLGGGPSSGPATPRLDDGKAAAAAATAGAAAATGSRRGSTASTHARSESDAAGRALAALALESEAAPSYEDEVELYNSASLRAGIRGRLATHETRRQLIEGLHRLLTGDDALVTDLWINFDCDMQSGNMFDFVLSLVARRAVPWPDAADAGESEAFLDILLHHVVRVAARAGVAPPAGRWARLLGLPDTHAATGASEGAAAADRAAAAAPLSMAQLQDRKRHKDTMMRAARLFNERPKDGIAYLQRVGTLTPDNSGEMAQQLAVFLRETPTLNKKLLGEYVSKPSNLEVLQAYMGLFDFSGRRVDEALRSLLGTFRLPGESQQIERIMETFAAAYFGSAPADVATKDAAFILAFAIIMLNTDQHSPQVKSRMALDDFARNLRGVNDGQDFSPEFLRDVFDAIRTREIVFPQEHEGEAGFEYAWHEVCAGDVPAGPWASSRGQTAAYDRELLAATWPRLLRPLAQTLARAASDHVLQRALLGLHALAGSAAHYGLAACADEIVRLLAGATGLGRAAAAADLHAPQVLVSAHGRYAVLDAESPASPLAAAADALVAAGPAGAEQRAQLQALERESVQLTQAALELGRDYRAQVAFVALFELVAPLTGALSRQGWAPVLGVVGVAVDADLAPHGAAWVPRIPTLQAIDAARRRAHARRLGGAGAPGGAQQAGGLLSAISSLWGSGSGGSGGSGSGADAHGRRPELRWRASPSMLADLVARSRMAARASAIGDIGALAGRMGASQATFLAALARLFPQPPPSQPGSPADAEPGGGDDAPAAAAAAAEEPVAHYVPSSVFFLELAVSLVLAAPARAATAWPPIEPAVQRMFEYADVLHRLALERAVGGALAMAACILECCARPDGAAPADAAPLVDIAGRILRCLGLLRDVRGEAFDAVAPVLADGLGRLVAADARALFSAPANWGIVRLLLKRLARAADAGPDAPPGPARQSLAVLVEVVLLLKGGAIDAAACFEDALDVLAAFAPSDRALAAAARPAAGGSGSGGDSSSGPPSHMSAVEAASKLVALLHDMQEIALRQAAAQPHDGGAHSPASAGSPRSLPAQPEPSIGSLVSASRVGSAGAASRTTPQSMWVGAMAALAGYACAGSREVRQLACQHIQRAVSAALGATDWVAAAFTRVLFPLMDTLQRADLLADSAMEDTHARCISMLTMVFLHNAARLQHQQDAAGSADAPDGSEDARPNAPLGHVWLRLVGTLAAYIRTGTMAAAAADADKKHGVPPDASGRAAERRRHLAVLGEMAAESAKNCMLVLDSMAIFGEPRDASALWRRSWELLDSADPRLRAHVFPAGDGVPPPPQATPQDQVAPAGHSAEPLDQAASSTGHDAEPPDRRPEPGENEPGSPAAQPPSPDTPRKKHHGRQIIIVPSDP</sequence>
<evidence type="ECO:0000256" key="1">
    <source>
        <dbReference type="SAM" id="Coils"/>
    </source>
</evidence>
<feature type="region of interest" description="Disordered" evidence="2">
    <location>
        <begin position="1715"/>
        <end position="1799"/>
    </location>
</feature>
<feature type="region of interest" description="Disordered" evidence="2">
    <location>
        <begin position="1407"/>
        <end position="1426"/>
    </location>
</feature>
<dbReference type="SMART" id="SM00222">
    <property type="entry name" value="Sec7"/>
    <property type="match status" value="1"/>
</dbReference>
<dbReference type="PROSITE" id="PS50190">
    <property type="entry name" value="SEC7"/>
    <property type="match status" value="1"/>
</dbReference>
<dbReference type="GO" id="GO:0032012">
    <property type="term" value="P:regulation of ARF protein signal transduction"/>
    <property type="evidence" value="ECO:0007669"/>
    <property type="project" value="InterPro"/>
</dbReference>
<organism evidence="4 5">
    <name type="scientific">Coemansia javaensis</name>
    <dbReference type="NCBI Taxonomy" id="2761396"/>
    <lineage>
        <taxon>Eukaryota</taxon>
        <taxon>Fungi</taxon>
        <taxon>Fungi incertae sedis</taxon>
        <taxon>Zoopagomycota</taxon>
        <taxon>Kickxellomycotina</taxon>
        <taxon>Kickxellomycetes</taxon>
        <taxon>Kickxellales</taxon>
        <taxon>Kickxellaceae</taxon>
        <taxon>Coemansia</taxon>
    </lineage>
</organism>
<evidence type="ECO:0000313" key="4">
    <source>
        <dbReference type="EMBL" id="KAJ2785773.1"/>
    </source>
</evidence>
<feature type="domain" description="SEC7" evidence="3">
    <location>
        <begin position="629"/>
        <end position="819"/>
    </location>
</feature>
<dbReference type="GO" id="GO:0012505">
    <property type="term" value="C:endomembrane system"/>
    <property type="evidence" value="ECO:0007669"/>
    <property type="project" value="UniProtKB-ARBA"/>
</dbReference>
<dbReference type="InterPro" id="IPR000904">
    <property type="entry name" value="Sec7_dom"/>
</dbReference>
<dbReference type="EMBL" id="JANBUL010000007">
    <property type="protein sequence ID" value="KAJ2785773.1"/>
    <property type="molecule type" value="Genomic_DNA"/>
</dbReference>
<dbReference type="GO" id="GO:0016192">
    <property type="term" value="P:vesicle-mediated transport"/>
    <property type="evidence" value="ECO:0007669"/>
    <property type="project" value="UniProtKB-ARBA"/>
</dbReference>
<gene>
    <name evidence="4" type="primary">GEA2</name>
    <name evidence="4" type="ORF">H4R18_000319</name>
</gene>
<feature type="region of interest" description="Disordered" evidence="2">
    <location>
        <begin position="1450"/>
        <end position="1479"/>
    </location>
</feature>
<dbReference type="PANTHER" id="PTHR10663">
    <property type="entry name" value="GUANYL-NUCLEOTIDE EXCHANGE FACTOR"/>
    <property type="match status" value="1"/>
</dbReference>
<feature type="compositionally biased region" description="Low complexity" evidence="2">
    <location>
        <begin position="434"/>
        <end position="457"/>
    </location>
</feature>
<dbReference type="Gene3D" id="1.10.220.20">
    <property type="match status" value="1"/>
</dbReference>
<dbReference type="InterPro" id="IPR023394">
    <property type="entry name" value="Sec7_C_sf"/>
</dbReference>
<accession>A0A9W8HPW6</accession>
<name>A0A9W8HPW6_9FUNG</name>
<feature type="region of interest" description="Disordered" evidence="2">
    <location>
        <begin position="407"/>
        <end position="463"/>
    </location>
</feature>
<evidence type="ECO:0000259" key="3">
    <source>
        <dbReference type="PROSITE" id="PS50190"/>
    </source>
</evidence>
<dbReference type="GO" id="GO:0005737">
    <property type="term" value="C:cytoplasm"/>
    <property type="evidence" value="ECO:0007669"/>
    <property type="project" value="UniProtKB-ARBA"/>
</dbReference>
<feature type="compositionally biased region" description="Low complexity" evidence="2">
    <location>
        <begin position="1175"/>
        <end position="1192"/>
    </location>
</feature>
<comment type="caution">
    <text evidence="4">The sequence shown here is derived from an EMBL/GenBank/DDBJ whole genome shotgun (WGS) entry which is preliminary data.</text>
</comment>
<protein>
    <submittedName>
        <fullName evidence="4">GDP/GTP exchange factor for ARF</fullName>
    </submittedName>
</protein>
<dbReference type="GO" id="GO:0005085">
    <property type="term" value="F:guanyl-nucleotide exchange factor activity"/>
    <property type="evidence" value="ECO:0007669"/>
    <property type="project" value="InterPro"/>
</dbReference>
<proteinExistence type="predicted"/>
<dbReference type="FunFam" id="1.10.1000.11:FF:000002">
    <property type="entry name" value="Cytohesin 1"/>
    <property type="match status" value="1"/>
</dbReference>
<evidence type="ECO:0000256" key="2">
    <source>
        <dbReference type="SAM" id="MobiDB-lite"/>
    </source>
</evidence>
<dbReference type="Pfam" id="PF01369">
    <property type="entry name" value="Sec7"/>
    <property type="match status" value="1"/>
</dbReference>
<dbReference type="OrthoDB" id="10258608at2759"/>